<evidence type="ECO:0000313" key="3">
    <source>
        <dbReference type="EMBL" id="GAA1560111.1"/>
    </source>
</evidence>
<evidence type="ECO:0008006" key="5">
    <source>
        <dbReference type="Google" id="ProtNLM"/>
    </source>
</evidence>
<gene>
    <name evidence="3" type="ORF">GCM10009691_37610</name>
</gene>
<keyword evidence="1" id="KW-0812">Transmembrane</keyword>
<reference evidence="3 4" key="1">
    <citation type="journal article" date="2019" name="Int. J. Syst. Evol. Microbiol.">
        <title>The Global Catalogue of Microorganisms (GCM) 10K type strain sequencing project: providing services to taxonomists for standard genome sequencing and annotation.</title>
        <authorList>
            <consortium name="The Broad Institute Genomics Platform"/>
            <consortium name="The Broad Institute Genome Sequencing Center for Infectious Disease"/>
            <person name="Wu L."/>
            <person name="Ma J."/>
        </authorList>
    </citation>
    <scope>NUCLEOTIDE SEQUENCE [LARGE SCALE GENOMIC DNA]</scope>
    <source>
        <strain evidence="3 4">JCM 13319</strain>
    </source>
</reference>
<comment type="caution">
    <text evidence="3">The sequence shown here is derived from an EMBL/GenBank/DDBJ whole genome shotgun (WGS) entry which is preliminary data.</text>
</comment>
<dbReference type="Proteomes" id="UP001501791">
    <property type="component" value="Unassembled WGS sequence"/>
</dbReference>
<feature type="signal peptide" evidence="2">
    <location>
        <begin position="1"/>
        <end position="30"/>
    </location>
</feature>
<sequence length="224" mass="22965">MRPSKWRIPVAVTASACILGTGLQAGPALAHEYEDGLPTVIDVSPRAVATTDFITDNDAVTLTATGFLPGEEVRLDIASTPTGIEAIHDRKRARADGTVTFPIGGSPGRPTNTYAGGYQAEITSEQSMAEGYLSESFSVLPVIPADGTHAGTETGGAHTDAGTDGATPPIGRIGPRANNGLHIPPGPGFSVIGVGLSLLALIFTSAATAVVARRSQKSTTHDRP</sequence>
<evidence type="ECO:0000313" key="4">
    <source>
        <dbReference type="Proteomes" id="UP001501791"/>
    </source>
</evidence>
<keyword evidence="1" id="KW-1133">Transmembrane helix</keyword>
<keyword evidence="2" id="KW-0732">Signal</keyword>
<name>A0ABN2CPL4_9MICO</name>
<protein>
    <recommendedName>
        <fullName evidence="5">CopC domain-containing protein</fullName>
    </recommendedName>
</protein>
<accession>A0ABN2CPL4</accession>
<dbReference type="EMBL" id="BAAALY010000018">
    <property type="protein sequence ID" value="GAA1560111.1"/>
    <property type="molecule type" value="Genomic_DNA"/>
</dbReference>
<feature type="transmembrane region" description="Helical" evidence="1">
    <location>
        <begin position="188"/>
        <end position="212"/>
    </location>
</feature>
<feature type="chain" id="PRO_5047041530" description="CopC domain-containing protein" evidence="2">
    <location>
        <begin position="31"/>
        <end position="224"/>
    </location>
</feature>
<keyword evidence="4" id="KW-1185">Reference proteome</keyword>
<keyword evidence="1" id="KW-0472">Membrane</keyword>
<evidence type="ECO:0000256" key="2">
    <source>
        <dbReference type="SAM" id="SignalP"/>
    </source>
</evidence>
<organism evidence="3 4">
    <name type="scientific">Brevibacterium picturae</name>
    <dbReference type="NCBI Taxonomy" id="260553"/>
    <lineage>
        <taxon>Bacteria</taxon>
        <taxon>Bacillati</taxon>
        <taxon>Actinomycetota</taxon>
        <taxon>Actinomycetes</taxon>
        <taxon>Micrococcales</taxon>
        <taxon>Brevibacteriaceae</taxon>
        <taxon>Brevibacterium</taxon>
    </lineage>
</organism>
<evidence type="ECO:0000256" key="1">
    <source>
        <dbReference type="SAM" id="Phobius"/>
    </source>
</evidence>
<dbReference type="RefSeq" id="WP_346037215.1">
    <property type="nucleotide sequence ID" value="NZ_BAAALY010000018.1"/>
</dbReference>
<proteinExistence type="predicted"/>